<evidence type="ECO:0000313" key="5">
    <source>
        <dbReference type="Proteomes" id="UP000504618"/>
    </source>
</evidence>
<dbReference type="InterPro" id="IPR005033">
    <property type="entry name" value="YEATS"/>
</dbReference>
<evidence type="ECO:0000313" key="7">
    <source>
        <dbReference type="RefSeq" id="XP_024873968.1"/>
    </source>
</evidence>
<dbReference type="PANTHER" id="PTHR23195">
    <property type="entry name" value="YEATS DOMAIN"/>
    <property type="match status" value="1"/>
</dbReference>
<gene>
    <name evidence="6 7" type="primary">LOC112455967</name>
</gene>
<dbReference type="GO" id="GO:0006355">
    <property type="term" value="P:regulation of DNA-templated transcription"/>
    <property type="evidence" value="ECO:0007669"/>
    <property type="project" value="InterPro"/>
</dbReference>
<dbReference type="InterPro" id="IPR055127">
    <property type="entry name" value="YEATS2_3HBD"/>
</dbReference>
<evidence type="ECO:0000256" key="3">
    <source>
        <dbReference type="SAM" id="MobiDB-lite"/>
    </source>
</evidence>
<dbReference type="GeneID" id="112455967"/>
<feature type="region of interest" description="Disordered" evidence="3">
    <location>
        <begin position="956"/>
        <end position="978"/>
    </location>
</feature>
<feature type="region of interest" description="Disordered" evidence="3">
    <location>
        <begin position="157"/>
        <end position="205"/>
    </location>
</feature>
<feature type="region of interest" description="Disordered" evidence="3">
    <location>
        <begin position="1"/>
        <end position="31"/>
    </location>
</feature>
<feature type="region of interest" description="Disordered" evidence="3">
    <location>
        <begin position="528"/>
        <end position="548"/>
    </location>
</feature>
<protein>
    <submittedName>
        <fullName evidence="6 7">YEATS domain-containing protein 2</fullName>
    </submittedName>
</protein>
<organism evidence="5 7">
    <name type="scientific">Temnothorax curvispinosus</name>
    <dbReference type="NCBI Taxonomy" id="300111"/>
    <lineage>
        <taxon>Eukaryota</taxon>
        <taxon>Metazoa</taxon>
        <taxon>Ecdysozoa</taxon>
        <taxon>Arthropoda</taxon>
        <taxon>Hexapoda</taxon>
        <taxon>Insecta</taxon>
        <taxon>Pterygota</taxon>
        <taxon>Neoptera</taxon>
        <taxon>Endopterygota</taxon>
        <taxon>Hymenoptera</taxon>
        <taxon>Apocrita</taxon>
        <taxon>Aculeata</taxon>
        <taxon>Formicoidea</taxon>
        <taxon>Formicidae</taxon>
        <taxon>Myrmicinae</taxon>
        <taxon>Temnothorax</taxon>
    </lineage>
</organism>
<comment type="subcellular location">
    <subcellularLocation>
        <location evidence="2">Nucleus</location>
    </subcellularLocation>
</comment>
<name>A0A6J1PX84_9HYME</name>
<dbReference type="RefSeq" id="XP_024873967.1">
    <property type="nucleotide sequence ID" value="XM_025018199.1"/>
</dbReference>
<feature type="compositionally biased region" description="Polar residues" evidence="3">
    <location>
        <begin position="16"/>
        <end position="26"/>
    </location>
</feature>
<evidence type="ECO:0000259" key="4">
    <source>
        <dbReference type="PROSITE" id="PS51037"/>
    </source>
</evidence>
<evidence type="ECO:0000256" key="1">
    <source>
        <dbReference type="ARBA" id="ARBA00023242"/>
    </source>
</evidence>
<dbReference type="Gene3D" id="2.60.40.1970">
    <property type="entry name" value="YEATS domain"/>
    <property type="match status" value="1"/>
</dbReference>
<dbReference type="InterPro" id="IPR038704">
    <property type="entry name" value="YEAST_sf"/>
</dbReference>
<dbReference type="CDD" id="cd16907">
    <property type="entry name" value="YEATS_YEATS2_like"/>
    <property type="match status" value="1"/>
</dbReference>
<dbReference type="PROSITE" id="PS51037">
    <property type="entry name" value="YEATS"/>
    <property type="match status" value="1"/>
</dbReference>
<dbReference type="Pfam" id="PF22951">
    <property type="entry name" value="3HBD"/>
    <property type="match status" value="1"/>
</dbReference>
<feature type="domain" description="YEATS" evidence="4">
    <location>
        <begin position="202"/>
        <end position="370"/>
    </location>
</feature>
<feature type="compositionally biased region" description="Basic and acidic residues" evidence="3">
    <location>
        <begin position="157"/>
        <end position="181"/>
    </location>
</feature>
<accession>A0A6J1PX84</accession>
<keyword evidence="1 2" id="KW-0539">Nucleus</keyword>
<dbReference type="Proteomes" id="UP000504618">
    <property type="component" value="Unplaced"/>
</dbReference>
<dbReference type="CTD" id="34172"/>
<evidence type="ECO:0000313" key="6">
    <source>
        <dbReference type="RefSeq" id="XP_024873967.1"/>
    </source>
</evidence>
<dbReference type="OrthoDB" id="1741717at2759"/>
<sequence length="1094" mass="122918">MSAPEESLNGQDPDYVSTTSNDQAQQKIYEENARNTTAKKITAIVEKEFSREIDLKEKEILQIQERLHKTLKIFHLLRYVIITNFYNRKQCQRPQAAETTKQTRIHPAIKTLLGKCPKSTDCTDLAVPSTSTDPRFLYNECLASGASTTANSTLKIEENANKRDGALQGEKRKASDEEPQPRKIPRYVPPKSSVPEKACPSRGNSHKVRKRIVVGNISKWIPPDWREDASSHKWTMYVRGDKDENANIGTFVSKVRFFLHPSYRPNDVVEVTSYPFHLSRRGWGEFPLRVQLHFKNALNKPMDIIHHLKLDRTYTGLQTLGSETLVDVWIHTAESRNPEQNNHQVESSINNDTLVKVEPNGNGNSFEFTHKQSANVAEMSRLTVNTSEKMQLKEMSEACKRLTSSLDLTGIKTEPNDADATTRVSNDKHGEAIRNPIEHDHNYYSRQYFNSGPCTVREGNVTVEHCPENDCTTFAITSVESNEKNADLVVPSHRFNGDIQSSGNYQPLSSNSNATTDASLVVNTFQKNNSQKSLSSPDTVKSLRAKNSNSDNTFGISETISAKDTVTTTNGFHKPSRASLACFNNLQKAASSSEINTSHLRPLHISIPPSNIFASSTSKHVLLLKDKKSIPVDLASILPSKSNENSKKFVDGDVKVSVPRDGSVARLNVRVPQGVSILKKPPNAKANARKEGTVDNNKKAVVLKLKSANSLLLNVNENVPILKIADSRDLRNTYGLAEATTRSNPLIGKQQESVSCARSEKTVVQRAKVTLGKDKFKIQSKKDLYEAVLRSIDTVNIADTEALIRFIIRRVPIVTRDARDPEYRRLHPYACCSEEEYFAYNVGKRRAMEWYRAKTIRSFLRMKPIPIDQLWTIKEIILWARLHGYTPSRNAFGVQETAGTSDTKKLPDTTTSATVLSTCTEPRALHKWLQTCQQEPNRQSKDNHIDDEEIDVENVKESPRSITIDRRKNDSDKNSTCSTGSTLLPIELDEDLLPFHNFVCDTARDIGIKITPEEIIPGVVYCAASRVMMRVVECFVEDLTRSSLARAWERNSGNECPKVITPNDVRNALANREEFDIFTNEGLGSRQELNTTEL</sequence>
<dbReference type="GO" id="GO:0005634">
    <property type="term" value="C:nucleus"/>
    <property type="evidence" value="ECO:0007669"/>
    <property type="project" value="UniProtKB-SubCell"/>
</dbReference>
<dbReference type="InterPro" id="IPR055129">
    <property type="entry name" value="YEATS_dom"/>
</dbReference>
<feature type="compositionally biased region" description="Basic and acidic residues" evidence="3">
    <location>
        <begin position="956"/>
        <end position="973"/>
    </location>
</feature>
<dbReference type="AlphaFoldDB" id="A0A6J1PX84"/>
<dbReference type="RefSeq" id="XP_024873968.1">
    <property type="nucleotide sequence ID" value="XM_025018200.1"/>
</dbReference>
<proteinExistence type="predicted"/>
<dbReference type="Pfam" id="PF03366">
    <property type="entry name" value="YEATS"/>
    <property type="match status" value="1"/>
</dbReference>
<evidence type="ECO:0000256" key="2">
    <source>
        <dbReference type="PROSITE-ProRule" id="PRU00376"/>
    </source>
</evidence>
<reference evidence="6 7" key="1">
    <citation type="submission" date="2025-04" db="UniProtKB">
        <authorList>
            <consortium name="RefSeq"/>
        </authorList>
    </citation>
    <scope>IDENTIFICATION</scope>
    <source>
        <tissue evidence="6 7">Whole body</tissue>
    </source>
</reference>
<keyword evidence="5" id="KW-1185">Reference proteome</keyword>